<evidence type="ECO:0000256" key="10">
    <source>
        <dbReference type="ARBA" id="ARBA00022917"/>
    </source>
</evidence>
<dbReference type="AlphaFoldDB" id="A0A3M0MHT2"/>
<evidence type="ECO:0000256" key="7">
    <source>
        <dbReference type="ARBA" id="ARBA00022741"/>
    </source>
</evidence>
<dbReference type="GO" id="GO:0006423">
    <property type="term" value="P:cysteinyl-tRNA aminoacylation"/>
    <property type="evidence" value="ECO:0007669"/>
    <property type="project" value="UniProtKB-UniRule"/>
</dbReference>
<evidence type="ECO:0000256" key="4">
    <source>
        <dbReference type="ARBA" id="ARBA00022490"/>
    </source>
</evidence>
<evidence type="ECO:0000256" key="11">
    <source>
        <dbReference type="ARBA" id="ARBA00023146"/>
    </source>
</evidence>
<dbReference type="CDD" id="cd00672">
    <property type="entry name" value="CysRS_core"/>
    <property type="match status" value="1"/>
</dbReference>
<evidence type="ECO:0000256" key="3">
    <source>
        <dbReference type="ARBA" id="ARBA00011245"/>
    </source>
</evidence>
<evidence type="ECO:0000256" key="8">
    <source>
        <dbReference type="ARBA" id="ARBA00022833"/>
    </source>
</evidence>
<evidence type="ECO:0000256" key="2">
    <source>
        <dbReference type="ARBA" id="ARBA00005594"/>
    </source>
</evidence>
<evidence type="ECO:0000313" key="15">
    <source>
        <dbReference type="Proteomes" id="UP000273516"/>
    </source>
</evidence>
<dbReference type="GO" id="GO:0004817">
    <property type="term" value="F:cysteine-tRNA ligase activity"/>
    <property type="evidence" value="ECO:0007669"/>
    <property type="project" value="UniProtKB-UniRule"/>
</dbReference>
<feature type="binding site" evidence="12">
    <location>
        <position position="29"/>
    </location>
    <ligand>
        <name>Zn(2+)</name>
        <dbReference type="ChEBI" id="CHEBI:29105"/>
    </ligand>
</feature>
<dbReference type="Gene3D" id="1.20.120.1910">
    <property type="entry name" value="Cysteine-tRNA ligase, C-terminal anti-codon recognition domain"/>
    <property type="match status" value="1"/>
</dbReference>
<keyword evidence="15" id="KW-1185">Reference proteome</keyword>
<proteinExistence type="inferred from homology"/>
<dbReference type="PRINTS" id="PR00983">
    <property type="entry name" value="TRNASYNTHCYS"/>
</dbReference>
<dbReference type="InterPro" id="IPR056411">
    <property type="entry name" value="CysS_C"/>
</dbReference>
<dbReference type="InterPro" id="IPR032678">
    <property type="entry name" value="tRNA-synt_1_cat_dom"/>
</dbReference>
<dbReference type="Pfam" id="PF23493">
    <property type="entry name" value="CysS_C"/>
    <property type="match status" value="1"/>
</dbReference>
<feature type="binding site" evidence="12">
    <location>
        <position position="209"/>
    </location>
    <ligand>
        <name>Zn(2+)</name>
        <dbReference type="ChEBI" id="CHEBI:29105"/>
    </ligand>
</feature>
<evidence type="ECO:0000256" key="6">
    <source>
        <dbReference type="ARBA" id="ARBA00022723"/>
    </source>
</evidence>
<accession>A0A3M0MHT2</accession>
<evidence type="ECO:0000256" key="1">
    <source>
        <dbReference type="ARBA" id="ARBA00004496"/>
    </source>
</evidence>
<dbReference type="PANTHER" id="PTHR10890:SF3">
    <property type="entry name" value="CYSTEINE--TRNA LIGASE, CYTOPLASMIC"/>
    <property type="match status" value="1"/>
</dbReference>
<comment type="catalytic activity">
    <reaction evidence="12">
        <text>tRNA(Cys) + L-cysteine + ATP = L-cysteinyl-tRNA(Cys) + AMP + diphosphate</text>
        <dbReference type="Rhea" id="RHEA:17773"/>
        <dbReference type="Rhea" id="RHEA-COMP:9661"/>
        <dbReference type="Rhea" id="RHEA-COMP:9679"/>
        <dbReference type="ChEBI" id="CHEBI:30616"/>
        <dbReference type="ChEBI" id="CHEBI:33019"/>
        <dbReference type="ChEBI" id="CHEBI:35235"/>
        <dbReference type="ChEBI" id="CHEBI:78442"/>
        <dbReference type="ChEBI" id="CHEBI:78517"/>
        <dbReference type="ChEBI" id="CHEBI:456215"/>
        <dbReference type="EC" id="6.1.1.16"/>
    </reaction>
</comment>
<evidence type="ECO:0000313" key="14">
    <source>
        <dbReference type="EMBL" id="RMC37198.1"/>
    </source>
</evidence>
<dbReference type="GO" id="GO:0005829">
    <property type="term" value="C:cytosol"/>
    <property type="evidence" value="ECO:0007669"/>
    <property type="project" value="TreeGrafter"/>
</dbReference>
<reference evidence="14 15" key="1">
    <citation type="submission" date="2018-07" db="EMBL/GenBank/DDBJ databases">
        <authorList>
            <person name="Zhang Y."/>
            <person name="Wang L."/>
            <person name="Ma S."/>
        </authorList>
    </citation>
    <scope>NUCLEOTIDE SEQUENCE [LARGE SCALE GENOMIC DNA]</scope>
    <source>
        <strain evidence="14 15">4-2</strain>
    </source>
</reference>
<feature type="binding site" evidence="12">
    <location>
        <position position="263"/>
    </location>
    <ligand>
        <name>ATP</name>
        <dbReference type="ChEBI" id="CHEBI:30616"/>
    </ligand>
</feature>
<dbReference type="InterPro" id="IPR014729">
    <property type="entry name" value="Rossmann-like_a/b/a_fold"/>
</dbReference>
<dbReference type="HAMAP" id="MF_00041">
    <property type="entry name" value="Cys_tRNA_synth"/>
    <property type="match status" value="1"/>
</dbReference>
<evidence type="ECO:0000256" key="12">
    <source>
        <dbReference type="HAMAP-Rule" id="MF_00041"/>
    </source>
</evidence>
<feature type="short sequence motif" description="'HIGH' region" evidence="12">
    <location>
        <begin position="31"/>
        <end position="41"/>
    </location>
</feature>
<dbReference type="Pfam" id="PF09190">
    <property type="entry name" value="DALR_2"/>
    <property type="match status" value="1"/>
</dbReference>
<feature type="binding site" evidence="12">
    <location>
        <position position="234"/>
    </location>
    <ligand>
        <name>Zn(2+)</name>
        <dbReference type="ChEBI" id="CHEBI:29105"/>
    </ligand>
</feature>
<dbReference type="GO" id="GO:0005524">
    <property type="term" value="F:ATP binding"/>
    <property type="evidence" value="ECO:0007669"/>
    <property type="project" value="UniProtKB-UniRule"/>
</dbReference>
<dbReference type="RefSeq" id="WP_122110294.1">
    <property type="nucleotide sequence ID" value="NZ_QOKZ01000001.1"/>
</dbReference>
<dbReference type="SMART" id="SM00840">
    <property type="entry name" value="DALR_2"/>
    <property type="match status" value="1"/>
</dbReference>
<feature type="binding site" evidence="12">
    <location>
        <position position="238"/>
    </location>
    <ligand>
        <name>Zn(2+)</name>
        <dbReference type="ChEBI" id="CHEBI:29105"/>
    </ligand>
</feature>
<dbReference type="OrthoDB" id="9815130at2"/>
<dbReference type="NCBIfam" id="TIGR00435">
    <property type="entry name" value="cysS"/>
    <property type="match status" value="1"/>
</dbReference>
<keyword evidence="5 12" id="KW-0436">Ligase</keyword>
<sequence>MTLILTNSMGGEKQPFTPRDPDEVRIYVCGPTVYNYAHIGNARPAVVFDLLVRVLERHFGRVIYARNLTDVDDKINAAAAAAGVPISVITEGFTAAYHADMAALGVRPPQIEPKVTDHIPQIIDLITRLMAAGNAYEAEGHVLYHVPSFPEYGALSRRKRHEMIAGARIEVAPFKRDLADFVLWKPSDEKQPGWDSPWGWGRPGWHIECSAMIEHHLGNPIDIHGGGMDLQFPHHENEIAQGTQARFWIHNGFVTVDGRKMSKSLGNVLLLRDLLEQAPGEAVRLALLSAHYRQPLGWTGQTLPQAVRTLSRLYAVVGDGPGDLRLCKNSPLLEQFRAALDDDLNTPAAMAELFALADAARSAGPDLRPRYVCALVEAGAELGLLQRTEADWQAELAACGSAAPDSDHVTALRDERAAARARRDFATADRIRDELLTLGVAVEDRPLEGQGA</sequence>
<keyword evidence="10 12" id="KW-0648">Protein biosynthesis</keyword>
<comment type="caution">
    <text evidence="14">The sequence shown here is derived from an EMBL/GenBank/DDBJ whole genome shotgun (WGS) entry which is preliminary data.</text>
</comment>
<comment type="cofactor">
    <cofactor evidence="12">
        <name>Zn(2+)</name>
        <dbReference type="ChEBI" id="CHEBI:29105"/>
    </cofactor>
    <text evidence="12">Binds 1 zinc ion per subunit.</text>
</comment>
<dbReference type="InterPro" id="IPR009080">
    <property type="entry name" value="tRNAsynth_Ia_anticodon-bd"/>
</dbReference>
<keyword evidence="11 12" id="KW-0030">Aminoacyl-tRNA synthetase</keyword>
<feature type="domain" description="Cysteinyl-tRNA synthetase class Ia DALR" evidence="13">
    <location>
        <begin position="335"/>
        <end position="393"/>
    </location>
</feature>
<dbReference type="SUPFAM" id="SSF47323">
    <property type="entry name" value="Anticodon-binding domain of a subclass of class I aminoacyl-tRNA synthetases"/>
    <property type="match status" value="1"/>
</dbReference>
<dbReference type="Proteomes" id="UP000273516">
    <property type="component" value="Unassembled WGS sequence"/>
</dbReference>
<keyword evidence="7 12" id="KW-0547">Nucleotide-binding</keyword>
<dbReference type="Pfam" id="PF01406">
    <property type="entry name" value="tRNA-synt_1e"/>
    <property type="match status" value="1"/>
</dbReference>
<feature type="short sequence motif" description="'KMSKS' region" evidence="12">
    <location>
        <begin position="260"/>
        <end position="264"/>
    </location>
</feature>
<keyword evidence="9 12" id="KW-0067">ATP-binding</keyword>
<comment type="subunit">
    <text evidence="3 12">Monomer.</text>
</comment>
<dbReference type="Gene3D" id="3.40.50.620">
    <property type="entry name" value="HUPs"/>
    <property type="match status" value="1"/>
</dbReference>
<dbReference type="InterPro" id="IPR015803">
    <property type="entry name" value="Cys-tRNA-ligase"/>
</dbReference>
<dbReference type="EC" id="6.1.1.16" evidence="12"/>
<keyword evidence="6 12" id="KW-0479">Metal-binding</keyword>
<gene>
    <name evidence="12" type="primary">cysS</name>
    <name evidence="14" type="ORF">C9E81_00050</name>
</gene>
<dbReference type="SUPFAM" id="SSF52374">
    <property type="entry name" value="Nucleotidylyl transferase"/>
    <property type="match status" value="1"/>
</dbReference>
<dbReference type="InterPro" id="IPR024909">
    <property type="entry name" value="Cys-tRNA/MSH_ligase"/>
</dbReference>
<protein>
    <recommendedName>
        <fullName evidence="12">Cysteine--tRNA ligase</fullName>
        <ecNumber evidence="12">6.1.1.16</ecNumber>
    </recommendedName>
    <alternativeName>
        <fullName evidence="12">Cysteinyl-tRNA synthetase</fullName>
        <shortName evidence="12">CysRS</shortName>
    </alternativeName>
</protein>
<keyword evidence="4 12" id="KW-0963">Cytoplasm</keyword>
<dbReference type="InterPro" id="IPR015273">
    <property type="entry name" value="Cys-tRNA-synt_Ia_DALR"/>
</dbReference>
<evidence type="ECO:0000259" key="13">
    <source>
        <dbReference type="SMART" id="SM00840"/>
    </source>
</evidence>
<dbReference type="GO" id="GO:0008270">
    <property type="term" value="F:zinc ion binding"/>
    <property type="evidence" value="ECO:0007669"/>
    <property type="project" value="UniProtKB-UniRule"/>
</dbReference>
<comment type="subcellular location">
    <subcellularLocation>
        <location evidence="1 12">Cytoplasm</location>
    </subcellularLocation>
</comment>
<dbReference type="EMBL" id="QOKZ01000001">
    <property type="protein sequence ID" value="RMC37198.1"/>
    <property type="molecule type" value="Genomic_DNA"/>
</dbReference>
<keyword evidence="8 12" id="KW-0862">Zinc</keyword>
<comment type="similarity">
    <text evidence="2 12">Belongs to the class-I aminoacyl-tRNA synthetase family.</text>
</comment>
<evidence type="ECO:0000256" key="9">
    <source>
        <dbReference type="ARBA" id="ARBA00022840"/>
    </source>
</evidence>
<name>A0A3M0MHT2_9RHOB</name>
<dbReference type="PANTHER" id="PTHR10890">
    <property type="entry name" value="CYSTEINYL-TRNA SYNTHETASE"/>
    <property type="match status" value="1"/>
</dbReference>
<evidence type="ECO:0000256" key="5">
    <source>
        <dbReference type="ARBA" id="ARBA00022598"/>
    </source>
</evidence>
<organism evidence="14 15">
    <name type="scientific">Paracoccus alkanivorans</name>
    <dbReference type="NCBI Taxonomy" id="2116655"/>
    <lineage>
        <taxon>Bacteria</taxon>
        <taxon>Pseudomonadati</taxon>
        <taxon>Pseudomonadota</taxon>
        <taxon>Alphaproteobacteria</taxon>
        <taxon>Rhodobacterales</taxon>
        <taxon>Paracoccaceae</taxon>
        <taxon>Paracoccus</taxon>
    </lineage>
</organism>